<dbReference type="OMA" id="EAACIMQ"/>
<evidence type="ECO:0000313" key="7">
    <source>
        <dbReference type="EMBL" id="KDR23549.1"/>
    </source>
</evidence>
<accession>A0A067RUN2</accession>
<dbReference type="Gene3D" id="2.40.50.140">
    <property type="entry name" value="Nucleic acid-binding proteins"/>
    <property type="match status" value="6"/>
</dbReference>
<organism evidence="7 8">
    <name type="scientific">Zootermopsis nevadensis</name>
    <name type="common">Dampwood termite</name>
    <dbReference type="NCBI Taxonomy" id="136037"/>
    <lineage>
        <taxon>Eukaryota</taxon>
        <taxon>Metazoa</taxon>
        <taxon>Ecdysozoa</taxon>
        <taxon>Arthropoda</taxon>
        <taxon>Hexapoda</taxon>
        <taxon>Insecta</taxon>
        <taxon>Pterygota</taxon>
        <taxon>Neoptera</taxon>
        <taxon>Polyneoptera</taxon>
        <taxon>Dictyoptera</taxon>
        <taxon>Blattodea</taxon>
        <taxon>Blattoidea</taxon>
        <taxon>Termitoidae</taxon>
        <taxon>Termopsidae</taxon>
        <taxon>Zootermopsis</taxon>
    </lineage>
</organism>
<feature type="domain" description="S1 motif" evidence="6">
    <location>
        <begin position="73"/>
        <end position="161"/>
    </location>
</feature>
<evidence type="ECO:0000256" key="1">
    <source>
        <dbReference type="ARBA" id="ARBA00004604"/>
    </source>
</evidence>
<dbReference type="eggNOG" id="KOG1070">
    <property type="taxonomic scope" value="Eukaryota"/>
</dbReference>
<evidence type="ECO:0000313" key="8">
    <source>
        <dbReference type="Proteomes" id="UP000027135"/>
    </source>
</evidence>
<feature type="domain" description="S1 motif" evidence="6">
    <location>
        <begin position="833"/>
        <end position="894"/>
    </location>
</feature>
<dbReference type="PANTHER" id="PTHR23270">
    <property type="entry name" value="PROGRAMMED CELL DEATH PROTEIN 11 PRE-RRNA PROCESSING PROTEIN RRP5"/>
    <property type="match status" value="1"/>
</dbReference>
<feature type="region of interest" description="Disordered" evidence="5">
    <location>
        <begin position="1010"/>
        <end position="1030"/>
    </location>
</feature>
<dbReference type="InterPro" id="IPR003029">
    <property type="entry name" value="S1_domain"/>
</dbReference>
<dbReference type="OrthoDB" id="412781at2759"/>
<comment type="subcellular location">
    <subcellularLocation>
        <location evidence="1">Nucleus</location>
        <location evidence="1">Nucleolus</location>
    </subcellularLocation>
</comment>
<feature type="domain" description="S1 motif" evidence="6">
    <location>
        <begin position="457"/>
        <end position="527"/>
    </location>
</feature>
<dbReference type="PROSITE" id="PS50126">
    <property type="entry name" value="S1"/>
    <property type="match status" value="5"/>
</dbReference>
<feature type="region of interest" description="Disordered" evidence="5">
    <location>
        <begin position="1233"/>
        <end position="1261"/>
    </location>
</feature>
<dbReference type="GO" id="GO:0006364">
    <property type="term" value="P:rRNA processing"/>
    <property type="evidence" value="ECO:0007669"/>
    <property type="project" value="UniProtKB-KW"/>
</dbReference>
<gene>
    <name evidence="7" type="ORF">L798_12371</name>
</gene>
<dbReference type="InterPro" id="IPR045209">
    <property type="entry name" value="Rrp5"/>
</dbReference>
<name>A0A067RUN2_ZOONE</name>
<dbReference type="InParanoid" id="A0A067RUN2"/>
<feature type="compositionally biased region" description="Basic and acidic residues" evidence="5">
    <location>
        <begin position="1233"/>
        <end position="1249"/>
    </location>
</feature>
<dbReference type="PANTHER" id="PTHR23270:SF10">
    <property type="entry name" value="PROTEIN RRP5 HOMOLOG"/>
    <property type="match status" value="1"/>
</dbReference>
<dbReference type="FunFam" id="1.25.40.10:FF:000065">
    <property type="entry name" value="Programmed cell death 11"/>
    <property type="match status" value="1"/>
</dbReference>
<dbReference type="GO" id="GO:0032040">
    <property type="term" value="C:small-subunit processome"/>
    <property type="evidence" value="ECO:0007669"/>
    <property type="project" value="TreeGrafter"/>
</dbReference>
<evidence type="ECO:0000256" key="4">
    <source>
        <dbReference type="ARBA" id="ARBA00023242"/>
    </source>
</evidence>
<dbReference type="CDD" id="cd05693">
    <property type="entry name" value="S1_Rrp5_repeat_hs1_sc1"/>
    <property type="match status" value="1"/>
</dbReference>
<feature type="region of interest" description="Disordered" evidence="5">
    <location>
        <begin position="1072"/>
        <end position="1098"/>
    </location>
</feature>
<dbReference type="SMART" id="SM00316">
    <property type="entry name" value="S1"/>
    <property type="match status" value="7"/>
</dbReference>
<dbReference type="SMART" id="SM00386">
    <property type="entry name" value="HAT"/>
    <property type="match status" value="4"/>
</dbReference>
<feature type="domain" description="S1 motif" evidence="6">
    <location>
        <begin position="547"/>
        <end position="610"/>
    </location>
</feature>
<reference evidence="7 8" key="1">
    <citation type="journal article" date="2014" name="Nat. Commun.">
        <title>Molecular traces of alternative social organization in a termite genome.</title>
        <authorList>
            <person name="Terrapon N."/>
            <person name="Li C."/>
            <person name="Robertson H.M."/>
            <person name="Ji L."/>
            <person name="Meng X."/>
            <person name="Booth W."/>
            <person name="Chen Z."/>
            <person name="Childers C.P."/>
            <person name="Glastad K.M."/>
            <person name="Gokhale K."/>
            <person name="Gowin J."/>
            <person name="Gronenberg W."/>
            <person name="Hermansen R.A."/>
            <person name="Hu H."/>
            <person name="Hunt B.G."/>
            <person name="Huylmans A.K."/>
            <person name="Khalil S.M."/>
            <person name="Mitchell R.D."/>
            <person name="Munoz-Torres M.C."/>
            <person name="Mustard J.A."/>
            <person name="Pan H."/>
            <person name="Reese J.T."/>
            <person name="Scharf M.E."/>
            <person name="Sun F."/>
            <person name="Vogel H."/>
            <person name="Xiao J."/>
            <person name="Yang W."/>
            <person name="Yang Z."/>
            <person name="Yang Z."/>
            <person name="Zhou J."/>
            <person name="Zhu J."/>
            <person name="Brent C.S."/>
            <person name="Elsik C.G."/>
            <person name="Goodisman M.A."/>
            <person name="Liberles D.A."/>
            <person name="Roe R.M."/>
            <person name="Vargo E.L."/>
            <person name="Vilcinskas A."/>
            <person name="Wang J."/>
            <person name="Bornberg-Bauer E."/>
            <person name="Korb J."/>
            <person name="Zhang G."/>
            <person name="Liebig J."/>
        </authorList>
    </citation>
    <scope>NUCLEOTIDE SEQUENCE [LARGE SCALE GENOMIC DNA]</scope>
    <source>
        <tissue evidence="7">Whole organism</tissue>
    </source>
</reference>
<dbReference type="EMBL" id="KK852458">
    <property type="protein sequence ID" value="KDR23549.1"/>
    <property type="molecule type" value="Genomic_DNA"/>
</dbReference>
<dbReference type="InterPro" id="IPR048059">
    <property type="entry name" value="Rrp5_S1_rpt_hs1_sc1"/>
</dbReference>
<dbReference type="SUPFAM" id="SSF48452">
    <property type="entry name" value="TPR-like"/>
    <property type="match status" value="2"/>
</dbReference>
<dbReference type="InterPro" id="IPR003107">
    <property type="entry name" value="HAT"/>
</dbReference>
<dbReference type="Pfam" id="PF23240">
    <property type="entry name" value="HAT_PRP39_N"/>
    <property type="match status" value="1"/>
</dbReference>
<evidence type="ECO:0000256" key="3">
    <source>
        <dbReference type="ARBA" id="ARBA00022737"/>
    </source>
</evidence>
<keyword evidence="4" id="KW-0539">Nucleus</keyword>
<keyword evidence="2" id="KW-0698">rRNA processing</keyword>
<dbReference type="GO" id="GO:0003723">
    <property type="term" value="F:RNA binding"/>
    <property type="evidence" value="ECO:0007669"/>
    <property type="project" value="TreeGrafter"/>
</dbReference>
<feature type="compositionally biased region" description="Polar residues" evidence="5">
    <location>
        <begin position="1"/>
        <end position="10"/>
    </location>
</feature>
<feature type="region of interest" description="Disordered" evidence="5">
    <location>
        <begin position="1"/>
        <end position="21"/>
    </location>
</feature>
<dbReference type="SUPFAM" id="SSF50249">
    <property type="entry name" value="Nucleic acid-binding proteins"/>
    <property type="match status" value="6"/>
</dbReference>
<dbReference type="STRING" id="136037.A0A067RUN2"/>
<dbReference type="FunCoup" id="A0A067RUN2">
    <property type="interactions" value="2125"/>
</dbReference>
<keyword evidence="3" id="KW-0677">Repeat</keyword>
<sequence length="1526" mass="169512">MGMASNNNNFPRGGRKPAISVPRKGRFGLFGKPSQNGSHFKKTVKKRVKKHGLSSQLKVTHAEPLTRKTLSEGMLLLGCVCEIQEYNIVVSLPGRLVGHVPVTNISAPYTKYLQDLVDGVAVVEKVPQLNEIFHVGQAVVTRVIEVNRPSEHGAKVTLSLVPDVVHSDWSLRAVTSGSVVIAAVKSQEENGYVMDMGIKNVRAFLKRSAALKYEIIWNQERPLGMGHLVRCLVTKSNVTSVTATVELSADPDLVTMAVADLEEMTVDMLLPGTLLNASVSKVLKNGLEVKFGQHFVGYVHKDHLSALWDTPQDYSTGDDILARVLYVLPTVKLIYLSLKKELFDPEAIIALSKSVKFGDIVKKAKIEHVDTCGVTISIKMKTRSLKGFVSIHHCSINRSEPDDGKSLKEKLNERLAVGTFHKCKVLGYDYMSQVFICTFDKRIIKAKFLYPKDLQPGTKVSCQIKEHIQTGAFVTIDGGGKPLTGFVRSFHLSNVPLQHPEKKYPVGSQHSAQVLLVQGNKIQLTLKPVLLVSDIPPLHRFEDAQPGMLCEGVVVLIVKTGLLLTFYGDVKGWLELSKADRKKKYYIGQVLPCYVKTVNVNDGKLTLSLKGDCTEDKVSKKRNQISKVGKMYKLNVTSCTQVALEVESNAGSGIIPAQHLTDNPTLAHLLLSTYAPGDIIDVAFCFSEIDGLVFTVRPSLIEYFQSKSAMKLSEVCEKMLLPCTVRSIMPKKVTLQLPLSTCNLTHVRLKRLCSIHVNDASELRLVEHQGLISQVVNIGGPDKLIHVTTKLSDCWDYSTEACVSLLRSFWRDYDKIAAHMKEQGSPLASLVPGDRVKGEVVAVKECGAVLKLESGVQGIATPKLYKGSLKCGAKVEGTVLFVDFQNGCVELTLHQAVMKRINSIQDGELDGDLGVGMGVRAEVLSVREEVIVAVLKGAGRKQLAYIPSRCHTNDLKPDLSRYRVGETSKMIVQALEGGRILCVQQRFVFQLNKLKARAMVAAERMKGNADRTQKYDTSNSGDGIKNLDTFEHEGNGVSYREQEVKGRKKREIYAGEGRDSCEDTVKECHIIPNAGASGSEPESEVKSEKDSSDEDEGTILKKLKVKPMKNNYANNTSNETREMSCNLNVDVAKSKKRRMSAEEIVGDTGCEGSHNKRIKTSLQNEVVREPKGVHAGQVRRLSLNAGFVWDADPSLLPAATTAYKSDTSSDEEEVPKHEGKWKRLTRAERVERARQEEERLRAEEQKLMDSETGPQSADDFDRLVLSSPNSSLCWIKYMAFHLQATEIEKARAIAQRALSTISFREEQEKLNVWCALLNLENLYGSKESLDHVLDEAVRMNDPFKVYIQMLKIYADSGKTEEAEKLVSLLTKKFRESKEAWLQGGGVLLKLGKLEKSRSLMQRALASLDKKLHVEVISKFAHLENQLGEPERAQTLMEHILTSYPKRVDIWNSYVDMLVKNGQLEASRQVLERGVAQKLPARKMKSLFAKFLQFEEQHGTLEGVEKVRQMAISYVEAAAGRVEEDDD</sequence>
<evidence type="ECO:0000259" key="6">
    <source>
        <dbReference type="PROSITE" id="PS50126"/>
    </source>
</evidence>
<evidence type="ECO:0000256" key="5">
    <source>
        <dbReference type="SAM" id="MobiDB-lite"/>
    </source>
</evidence>
<dbReference type="InterPro" id="IPR011990">
    <property type="entry name" value="TPR-like_helical_dom_sf"/>
</dbReference>
<dbReference type="Gene3D" id="1.25.40.10">
    <property type="entry name" value="Tetratricopeptide repeat domain"/>
    <property type="match status" value="2"/>
</dbReference>
<feature type="domain" description="S1 motif" evidence="6">
    <location>
        <begin position="272"/>
        <end position="339"/>
    </location>
</feature>
<protein>
    <submittedName>
        <fullName evidence="7">RRP5-like protein</fullName>
    </submittedName>
</protein>
<proteinExistence type="predicted"/>
<dbReference type="InterPro" id="IPR012340">
    <property type="entry name" value="NA-bd_OB-fold"/>
</dbReference>
<keyword evidence="8" id="KW-1185">Reference proteome</keyword>
<evidence type="ECO:0000256" key="2">
    <source>
        <dbReference type="ARBA" id="ARBA00022552"/>
    </source>
</evidence>
<dbReference type="Proteomes" id="UP000027135">
    <property type="component" value="Unassembled WGS sequence"/>
</dbReference>